<gene>
    <name evidence="1" type="ORF">CDAR_236331</name>
</gene>
<comment type="caution">
    <text evidence="1">The sequence shown here is derived from an EMBL/GenBank/DDBJ whole genome shotgun (WGS) entry which is preliminary data.</text>
</comment>
<evidence type="ECO:0000313" key="2">
    <source>
        <dbReference type="Proteomes" id="UP001054837"/>
    </source>
</evidence>
<dbReference type="AlphaFoldDB" id="A0AAV4TA97"/>
<evidence type="ECO:0000313" key="1">
    <source>
        <dbReference type="EMBL" id="GIY42266.1"/>
    </source>
</evidence>
<keyword evidence="2" id="KW-1185">Reference proteome</keyword>
<organism evidence="1 2">
    <name type="scientific">Caerostris darwini</name>
    <dbReference type="NCBI Taxonomy" id="1538125"/>
    <lineage>
        <taxon>Eukaryota</taxon>
        <taxon>Metazoa</taxon>
        <taxon>Ecdysozoa</taxon>
        <taxon>Arthropoda</taxon>
        <taxon>Chelicerata</taxon>
        <taxon>Arachnida</taxon>
        <taxon>Araneae</taxon>
        <taxon>Araneomorphae</taxon>
        <taxon>Entelegynae</taxon>
        <taxon>Araneoidea</taxon>
        <taxon>Araneidae</taxon>
        <taxon>Caerostris</taxon>
    </lineage>
</organism>
<dbReference type="Proteomes" id="UP001054837">
    <property type="component" value="Unassembled WGS sequence"/>
</dbReference>
<name>A0AAV4TA97_9ARAC</name>
<reference evidence="1 2" key="1">
    <citation type="submission" date="2021-06" db="EMBL/GenBank/DDBJ databases">
        <title>Caerostris darwini draft genome.</title>
        <authorList>
            <person name="Kono N."/>
            <person name="Arakawa K."/>
        </authorList>
    </citation>
    <scope>NUCLEOTIDE SEQUENCE [LARGE SCALE GENOMIC DNA]</scope>
</reference>
<protein>
    <submittedName>
        <fullName evidence="1">Uncharacterized protein</fullName>
    </submittedName>
</protein>
<sequence>MTYIWSNKKRIEKCWQMDSPIAPLMDEGVGEKKWGESFIILMHPKSSCEGTFCFFALENRNKCLPPPRLWTFFPFDLRSHQLIAQGRREDSIKIVSKTLE</sequence>
<accession>A0AAV4TA97</accession>
<proteinExistence type="predicted"/>
<dbReference type="EMBL" id="BPLQ01009171">
    <property type="protein sequence ID" value="GIY42266.1"/>
    <property type="molecule type" value="Genomic_DNA"/>
</dbReference>